<dbReference type="InterPro" id="IPR000089">
    <property type="entry name" value="Biotin_lipoyl"/>
</dbReference>
<dbReference type="InterPro" id="IPR036625">
    <property type="entry name" value="E3-bd_dom_sf"/>
</dbReference>
<evidence type="ECO:0000256" key="1">
    <source>
        <dbReference type="ARBA" id="ARBA00007317"/>
    </source>
</evidence>
<keyword evidence="3" id="KW-0809">Transit peptide</keyword>
<dbReference type="Pfam" id="PF00364">
    <property type="entry name" value="Biotin_lipoyl"/>
    <property type="match status" value="1"/>
</dbReference>
<sequence>MANLLNLNSKFLPSTQPLRRVPPHQHRLRLTSTRIRAKIREIFMPALSSTMTEGKIVSWIKSEGDKLAKGDSVVVVESDKADMDVETFYDGFLAKIIVEEGSVAPVGSAIALLAESEDEIADAIAKAAGVAASSTPASAPQVKAETATPAAAAPEKVKVDAPAAAVMSTHPAAEGGKRVVASPYAKKLGKELGVDLRTVVGTGPLGRIVAKDVEAAAAAAAMAVVSAPVATPASAAATPVELGKTVPFTTMQNAVSRNMVESLSVPTFRVGYTITTDALDALYKKVGLQIKSKGVTMTALLAKATAMALVKHPVVNSSCRDGKSFTYNSHINIAVAVAMDGGLLTPVLQDADKVDIYTLSRKWKELVDKARAKQLQPHEYNTGTFTLSNLGMFGVDRFDAILPPGTGAIMAVGASQPTVVASKDGRIGMKNQMQVNVTADHRVIYGADLAAFLQTLAEIIEDPKDLTLPEMEGGIEPFSKFQLIFRVDKWDSVAVKKPSGIEVNMFFETSIDSKVSSWHARGKKLEFVRSRFEKESIETEDMVVVTLLHVTPDHDEHGSEFVFHEIMEVWLWRSFERLSMVLFWDCDSSEDTEIERRLTVHIVLAISPKNMGPGWATDLGPLLLSKEVSCHDLDEPNSMATDQDFTFPISDPTNSPIDSPPLWRLSPAASPIPSYSQQSPSSNLLDAHINQTEGKATYDAAGTQRKSCSYFEGGGFLKRLRMGCGDGDQDEEKMDMLWEDLNEEVCRRDRDSRRKFNLHDYSRGGQNKLLEFGCVPSSFRLVKNNDYDHNKKVVKNGKKPSVLVLMKVFRKLFLLHHSQQSSAKKRS</sequence>
<evidence type="ECO:0000313" key="8">
    <source>
        <dbReference type="Proteomes" id="UP001153076"/>
    </source>
</evidence>
<protein>
    <recommendedName>
        <fullName evidence="4">Dihydrolipoamide acetyltransferase component of pyruvate dehydrogenase complex</fullName>
        <ecNumber evidence="4">2.3.1.-</ecNumber>
    </recommendedName>
</protein>
<organism evidence="7 8">
    <name type="scientific">Carnegiea gigantea</name>
    <dbReference type="NCBI Taxonomy" id="171969"/>
    <lineage>
        <taxon>Eukaryota</taxon>
        <taxon>Viridiplantae</taxon>
        <taxon>Streptophyta</taxon>
        <taxon>Embryophyta</taxon>
        <taxon>Tracheophyta</taxon>
        <taxon>Spermatophyta</taxon>
        <taxon>Magnoliopsida</taxon>
        <taxon>eudicotyledons</taxon>
        <taxon>Gunneridae</taxon>
        <taxon>Pentapetalae</taxon>
        <taxon>Caryophyllales</taxon>
        <taxon>Cactineae</taxon>
        <taxon>Cactaceae</taxon>
        <taxon>Cactoideae</taxon>
        <taxon>Echinocereeae</taxon>
        <taxon>Carnegiea</taxon>
    </lineage>
</organism>
<reference evidence="7" key="1">
    <citation type="submission" date="2022-04" db="EMBL/GenBank/DDBJ databases">
        <title>Carnegiea gigantea Genome sequencing and assembly v2.</title>
        <authorList>
            <person name="Copetti D."/>
            <person name="Sanderson M.J."/>
            <person name="Burquez A."/>
            <person name="Wojciechowski M.F."/>
        </authorList>
    </citation>
    <scope>NUCLEOTIDE SEQUENCE</scope>
    <source>
        <strain evidence="7">SGP5-SGP5p</strain>
        <tissue evidence="7">Aerial part</tissue>
    </source>
</reference>
<dbReference type="GO" id="GO:0009534">
    <property type="term" value="C:chloroplast thylakoid"/>
    <property type="evidence" value="ECO:0007669"/>
    <property type="project" value="TreeGrafter"/>
</dbReference>
<dbReference type="GO" id="GO:0009941">
    <property type="term" value="C:chloroplast envelope"/>
    <property type="evidence" value="ECO:0007669"/>
    <property type="project" value="TreeGrafter"/>
</dbReference>
<dbReference type="Gene3D" id="4.10.320.10">
    <property type="entry name" value="E3-binding domain"/>
    <property type="match status" value="1"/>
</dbReference>
<dbReference type="SUPFAM" id="SSF51230">
    <property type="entry name" value="Single hybrid motif"/>
    <property type="match status" value="1"/>
</dbReference>
<dbReference type="Proteomes" id="UP001153076">
    <property type="component" value="Unassembled WGS sequence"/>
</dbReference>
<dbReference type="OrthoDB" id="537444at2759"/>
<dbReference type="CDD" id="cd06849">
    <property type="entry name" value="lipoyl_domain"/>
    <property type="match status" value="1"/>
</dbReference>
<dbReference type="PROSITE" id="PS00189">
    <property type="entry name" value="LIPOYL"/>
    <property type="match status" value="1"/>
</dbReference>
<keyword evidence="2 4" id="KW-0450">Lipoyl</keyword>
<dbReference type="InterPro" id="IPR003016">
    <property type="entry name" value="2-oxoA_DH_lipoyl-BS"/>
</dbReference>
<feature type="domain" description="Lipoyl-binding" evidence="5">
    <location>
        <begin position="39"/>
        <end position="114"/>
    </location>
</feature>
<dbReference type="GO" id="GO:0006086">
    <property type="term" value="P:pyruvate decarboxylation to acetyl-CoA"/>
    <property type="evidence" value="ECO:0007669"/>
    <property type="project" value="InterPro"/>
</dbReference>
<accession>A0A9Q1KIT3</accession>
<dbReference type="PANTHER" id="PTHR23151">
    <property type="entry name" value="DIHYDROLIPOAMIDE ACETYL/SUCCINYL-TRANSFERASE-RELATED"/>
    <property type="match status" value="1"/>
</dbReference>
<evidence type="ECO:0000313" key="7">
    <source>
        <dbReference type="EMBL" id="KAJ8445166.1"/>
    </source>
</evidence>
<dbReference type="EC" id="2.3.1.-" evidence="4"/>
<dbReference type="InterPro" id="IPR011053">
    <property type="entry name" value="Single_hybrid_motif"/>
</dbReference>
<keyword evidence="4" id="KW-0012">Acyltransferase</keyword>
<dbReference type="GO" id="GO:0004742">
    <property type="term" value="F:dihydrolipoyllysine-residue acetyltransferase activity"/>
    <property type="evidence" value="ECO:0007669"/>
    <property type="project" value="TreeGrafter"/>
</dbReference>
<name>A0A9Q1KIT3_9CARY</name>
<dbReference type="InterPro" id="IPR004167">
    <property type="entry name" value="PSBD"/>
</dbReference>
<dbReference type="FunFam" id="3.30.559.10:FF:000018">
    <property type="entry name" value="Dihydrolipoamide acetyltransferase component of pyruvate dehydrogenase complex"/>
    <property type="match status" value="1"/>
</dbReference>
<dbReference type="Gene3D" id="2.40.50.100">
    <property type="match status" value="1"/>
</dbReference>
<dbReference type="Pfam" id="PF02817">
    <property type="entry name" value="E3_binding"/>
    <property type="match status" value="1"/>
</dbReference>
<dbReference type="PANTHER" id="PTHR23151:SF75">
    <property type="entry name" value="DIHYDROLIPOYLLYSINE-RESIDUE ACETYLTRANSFERASE COMPONENT 5 OF PYRUVATE DEHYDROGENASE COMPLEX, CHLOROPLASTIC"/>
    <property type="match status" value="1"/>
</dbReference>
<dbReference type="FunFam" id="2.40.50.100:FF:000010">
    <property type="entry name" value="Acetyltransferase component of pyruvate dehydrogenase complex"/>
    <property type="match status" value="1"/>
</dbReference>
<dbReference type="Gene3D" id="3.30.559.10">
    <property type="entry name" value="Chloramphenicol acetyltransferase-like domain"/>
    <property type="match status" value="1"/>
</dbReference>
<gene>
    <name evidence="7" type="ORF">Cgig2_029538</name>
</gene>
<dbReference type="SUPFAM" id="SSF47005">
    <property type="entry name" value="Peripheral subunit-binding domain of 2-oxo acid dehydrogenase complex"/>
    <property type="match status" value="1"/>
</dbReference>
<dbReference type="SUPFAM" id="SSF52777">
    <property type="entry name" value="CoA-dependent acyltransferases"/>
    <property type="match status" value="1"/>
</dbReference>
<feature type="domain" description="Peripheral subunit-binding (PSBD)" evidence="6">
    <location>
        <begin position="180"/>
        <end position="217"/>
    </location>
</feature>
<proteinExistence type="inferred from homology"/>
<dbReference type="PROSITE" id="PS50968">
    <property type="entry name" value="BIOTINYL_LIPOYL"/>
    <property type="match status" value="1"/>
</dbReference>
<evidence type="ECO:0000256" key="4">
    <source>
        <dbReference type="RuleBase" id="RU003423"/>
    </source>
</evidence>
<dbReference type="InterPro" id="IPR023213">
    <property type="entry name" value="CAT-like_dom_sf"/>
</dbReference>
<comment type="caution">
    <text evidence="7">The sequence shown here is derived from an EMBL/GenBank/DDBJ whole genome shotgun (WGS) entry which is preliminary data.</text>
</comment>
<evidence type="ECO:0000256" key="3">
    <source>
        <dbReference type="ARBA" id="ARBA00022946"/>
    </source>
</evidence>
<keyword evidence="8" id="KW-1185">Reference proteome</keyword>
<dbReference type="PROSITE" id="PS51826">
    <property type="entry name" value="PSBD"/>
    <property type="match status" value="1"/>
</dbReference>
<dbReference type="EMBL" id="JAKOGI010000080">
    <property type="protein sequence ID" value="KAJ8445166.1"/>
    <property type="molecule type" value="Genomic_DNA"/>
</dbReference>
<comment type="cofactor">
    <cofactor evidence="4">
        <name>(R)-lipoate</name>
        <dbReference type="ChEBI" id="CHEBI:83088"/>
    </cofactor>
</comment>
<evidence type="ECO:0000259" key="5">
    <source>
        <dbReference type="PROSITE" id="PS50968"/>
    </source>
</evidence>
<dbReference type="Pfam" id="PF00198">
    <property type="entry name" value="2-oxoacid_dh"/>
    <property type="match status" value="1"/>
</dbReference>
<comment type="similarity">
    <text evidence="1 4">Belongs to the 2-oxoacid dehydrogenase family.</text>
</comment>
<dbReference type="InterPro" id="IPR001078">
    <property type="entry name" value="2-oxoacid_DH_actylTfrase"/>
</dbReference>
<evidence type="ECO:0000259" key="6">
    <source>
        <dbReference type="PROSITE" id="PS51826"/>
    </source>
</evidence>
<keyword evidence="4" id="KW-0808">Transferase</keyword>
<evidence type="ECO:0000256" key="2">
    <source>
        <dbReference type="ARBA" id="ARBA00022823"/>
    </source>
</evidence>
<dbReference type="InterPro" id="IPR045257">
    <property type="entry name" value="E2/Pdx1"/>
</dbReference>
<dbReference type="AlphaFoldDB" id="A0A9Q1KIT3"/>
<dbReference type="GO" id="GO:0045254">
    <property type="term" value="C:pyruvate dehydrogenase complex"/>
    <property type="evidence" value="ECO:0007669"/>
    <property type="project" value="InterPro"/>
</dbReference>